<evidence type="ECO:0000256" key="8">
    <source>
        <dbReference type="ARBA" id="ARBA00022618"/>
    </source>
</evidence>
<proteinExistence type="inferred from homology"/>
<dbReference type="EMBL" id="CP000976">
    <property type="protein sequence ID" value="ACH93536.1"/>
    <property type="molecule type" value="Genomic_DNA"/>
</dbReference>
<feature type="active site" evidence="19">
    <location>
        <position position="307"/>
    </location>
</feature>
<evidence type="ECO:0000256" key="14">
    <source>
        <dbReference type="ARBA" id="ARBA00023002"/>
    </source>
</evidence>
<dbReference type="GO" id="GO:0009252">
    <property type="term" value="P:peptidoglycan biosynthetic process"/>
    <property type="evidence" value="ECO:0007669"/>
    <property type="project" value="UniProtKB-UniRule"/>
</dbReference>
<dbReference type="Pfam" id="PF01565">
    <property type="entry name" value="FAD_binding_4"/>
    <property type="match status" value="1"/>
</dbReference>
<dbReference type="NCBIfam" id="TIGR00179">
    <property type="entry name" value="murB"/>
    <property type="match status" value="1"/>
</dbReference>
<dbReference type="Pfam" id="PF02873">
    <property type="entry name" value="MurB_C"/>
    <property type="match status" value="1"/>
</dbReference>
<dbReference type="KEGG" id="bdu:BDU_599"/>
<keyword evidence="13 19" id="KW-0573">Peptidoglycan synthesis</keyword>
<evidence type="ECO:0000256" key="15">
    <source>
        <dbReference type="ARBA" id="ARBA00023306"/>
    </source>
</evidence>
<dbReference type="STRING" id="412419.BDU_599"/>
<evidence type="ECO:0000256" key="9">
    <source>
        <dbReference type="ARBA" id="ARBA00022630"/>
    </source>
</evidence>
<evidence type="ECO:0000256" key="17">
    <source>
        <dbReference type="ARBA" id="ARBA00031026"/>
    </source>
</evidence>
<dbReference type="InterPro" id="IPR016166">
    <property type="entry name" value="FAD-bd_PCMH"/>
</dbReference>
<dbReference type="GO" id="GO:0071555">
    <property type="term" value="P:cell wall organization"/>
    <property type="evidence" value="ECO:0007669"/>
    <property type="project" value="UniProtKB-KW"/>
</dbReference>
<keyword evidence="12 19" id="KW-0133">Cell shape</keyword>
<dbReference type="eggNOG" id="COG0812">
    <property type="taxonomic scope" value="Bacteria"/>
</dbReference>
<evidence type="ECO:0000256" key="13">
    <source>
        <dbReference type="ARBA" id="ARBA00022984"/>
    </source>
</evidence>
<dbReference type="InterPro" id="IPR003170">
    <property type="entry name" value="MurB"/>
</dbReference>
<dbReference type="InterPro" id="IPR016169">
    <property type="entry name" value="FAD-bd_PCMH_sub2"/>
</dbReference>
<evidence type="ECO:0000256" key="12">
    <source>
        <dbReference type="ARBA" id="ARBA00022960"/>
    </source>
</evidence>
<protein>
    <recommendedName>
        <fullName evidence="6 19">UDP-N-acetylenolpyruvoylglucosamine reductase</fullName>
        <ecNumber evidence="5 19">1.3.1.98</ecNumber>
    </recommendedName>
    <alternativeName>
        <fullName evidence="17 19">UDP-N-acetylmuramate dehydrogenase</fullName>
    </alternativeName>
</protein>
<dbReference type="SUPFAM" id="SSF56176">
    <property type="entry name" value="FAD-binding/transporter-associated domain-like"/>
    <property type="match status" value="1"/>
</dbReference>
<feature type="active site" description="Proton donor" evidence="19">
    <location>
        <position position="235"/>
    </location>
</feature>
<dbReference type="EC" id="1.3.1.98" evidence="5 19"/>
<comment type="function">
    <text evidence="2 19">Cell wall formation.</text>
</comment>
<dbReference type="PANTHER" id="PTHR21071:SF4">
    <property type="entry name" value="UDP-N-ACETYLENOLPYRUVOYLGLUCOSAMINE REDUCTASE"/>
    <property type="match status" value="1"/>
</dbReference>
<evidence type="ECO:0000256" key="11">
    <source>
        <dbReference type="ARBA" id="ARBA00022857"/>
    </source>
</evidence>
<evidence type="ECO:0000256" key="18">
    <source>
        <dbReference type="ARBA" id="ARBA00048914"/>
    </source>
</evidence>
<dbReference type="GO" id="GO:0008360">
    <property type="term" value="P:regulation of cell shape"/>
    <property type="evidence" value="ECO:0007669"/>
    <property type="project" value="UniProtKB-KW"/>
</dbReference>
<dbReference type="InterPro" id="IPR006094">
    <property type="entry name" value="Oxid_FAD_bind_N"/>
</dbReference>
<reference evidence="21 22" key="1">
    <citation type="journal article" date="2008" name="PLoS Genet.">
        <title>The genome of Borrelia recurrentis, the agent of deadly louse-borne relapsing fever, is a degraded subset of tick-borne Borrelia duttonii.</title>
        <authorList>
            <person name="Lescot M."/>
            <person name="Audic S."/>
            <person name="Robert C."/>
            <person name="Nguyen T.T."/>
            <person name="Blanc G."/>
            <person name="Cutler S.J."/>
            <person name="Wincker P."/>
            <person name="Couloux A."/>
            <person name="Claverie J.-M."/>
            <person name="Raoult D."/>
            <person name="Drancourt M."/>
        </authorList>
    </citation>
    <scope>NUCLEOTIDE SEQUENCE [LARGE SCALE GENOMIC DNA]</scope>
    <source>
        <strain evidence="21 22">Ly</strain>
    </source>
</reference>
<dbReference type="Gene3D" id="3.30.43.10">
    <property type="entry name" value="Uridine Diphospho-n-acetylenolpyruvylglucosamine Reductase, domain 2"/>
    <property type="match status" value="1"/>
</dbReference>
<keyword evidence="9 19" id="KW-0285">Flavoprotein</keyword>
<keyword evidence="14 19" id="KW-0560">Oxidoreductase</keyword>
<dbReference type="Gene3D" id="3.90.78.10">
    <property type="entry name" value="UDP-N-acetylenolpyruvoylglucosamine reductase, C-terminal domain"/>
    <property type="match status" value="1"/>
</dbReference>
<dbReference type="InterPro" id="IPR016167">
    <property type="entry name" value="FAD-bd_PCMH_sub1"/>
</dbReference>
<dbReference type="GO" id="GO:0051301">
    <property type="term" value="P:cell division"/>
    <property type="evidence" value="ECO:0007669"/>
    <property type="project" value="UniProtKB-KW"/>
</dbReference>
<evidence type="ECO:0000256" key="5">
    <source>
        <dbReference type="ARBA" id="ARBA00012518"/>
    </source>
</evidence>
<dbReference type="Proteomes" id="UP000000611">
    <property type="component" value="Chromosome"/>
</dbReference>
<keyword evidence="7 19" id="KW-0963">Cytoplasm</keyword>
<dbReference type="InterPro" id="IPR036635">
    <property type="entry name" value="MurB_C_sf"/>
</dbReference>
<keyword evidence="16 19" id="KW-0961">Cell wall biogenesis/degradation</keyword>
<keyword evidence="10 19" id="KW-0274">FAD</keyword>
<evidence type="ECO:0000256" key="7">
    <source>
        <dbReference type="ARBA" id="ARBA00022490"/>
    </source>
</evidence>
<evidence type="ECO:0000256" key="19">
    <source>
        <dbReference type="HAMAP-Rule" id="MF_00037"/>
    </source>
</evidence>
<evidence type="ECO:0000256" key="2">
    <source>
        <dbReference type="ARBA" id="ARBA00003921"/>
    </source>
</evidence>
<organism evidence="21 22">
    <name type="scientific">Borrelia duttonii (strain Ly)</name>
    <dbReference type="NCBI Taxonomy" id="412419"/>
    <lineage>
        <taxon>Bacteria</taxon>
        <taxon>Pseudomonadati</taxon>
        <taxon>Spirochaetota</taxon>
        <taxon>Spirochaetia</taxon>
        <taxon>Spirochaetales</taxon>
        <taxon>Borreliaceae</taxon>
        <taxon>Borrelia</taxon>
    </lineage>
</organism>
<comment type="subcellular location">
    <subcellularLocation>
        <location evidence="3 19">Cytoplasm</location>
    </subcellularLocation>
</comment>
<comment type="pathway">
    <text evidence="4 19">Cell wall biogenesis; peptidoglycan biosynthesis.</text>
</comment>
<keyword evidence="15 19" id="KW-0131">Cell cycle</keyword>
<evidence type="ECO:0000259" key="20">
    <source>
        <dbReference type="PROSITE" id="PS51387"/>
    </source>
</evidence>
<comment type="catalytic activity">
    <reaction evidence="18 19">
        <text>UDP-N-acetyl-alpha-D-muramate + NADP(+) = UDP-N-acetyl-3-O-(1-carboxyvinyl)-alpha-D-glucosamine + NADPH + H(+)</text>
        <dbReference type="Rhea" id="RHEA:12248"/>
        <dbReference type="ChEBI" id="CHEBI:15378"/>
        <dbReference type="ChEBI" id="CHEBI:57783"/>
        <dbReference type="ChEBI" id="CHEBI:58349"/>
        <dbReference type="ChEBI" id="CHEBI:68483"/>
        <dbReference type="ChEBI" id="CHEBI:70757"/>
        <dbReference type="EC" id="1.3.1.98"/>
    </reaction>
</comment>
<dbReference type="HAMAP" id="MF_00037">
    <property type="entry name" value="MurB"/>
    <property type="match status" value="1"/>
</dbReference>
<dbReference type="AlphaFoldDB" id="B5RMF0"/>
<evidence type="ECO:0000256" key="6">
    <source>
        <dbReference type="ARBA" id="ARBA00015188"/>
    </source>
</evidence>
<dbReference type="InterPro" id="IPR036318">
    <property type="entry name" value="FAD-bd_PCMH-like_sf"/>
</dbReference>
<keyword evidence="22" id="KW-1185">Reference proteome</keyword>
<dbReference type="PANTHER" id="PTHR21071">
    <property type="entry name" value="UDP-N-ACETYLENOLPYRUVOYLGLUCOSAMINE REDUCTASE"/>
    <property type="match status" value="1"/>
</dbReference>
<dbReference type="Gene3D" id="3.30.465.10">
    <property type="match status" value="1"/>
</dbReference>
<keyword evidence="8 19" id="KW-0132">Cell division</keyword>
<comment type="similarity">
    <text evidence="19">Belongs to the MurB family.</text>
</comment>
<feature type="domain" description="FAD-binding PCMH-type" evidence="20">
    <location>
        <begin position="41"/>
        <end position="206"/>
    </location>
</feature>
<dbReference type="PROSITE" id="PS51387">
    <property type="entry name" value="FAD_PCMH"/>
    <property type="match status" value="1"/>
</dbReference>
<gene>
    <name evidence="19 21" type="primary">murB</name>
    <name evidence="21" type="ordered locus">BDU_599</name>
</gene>
<evidence type="ECO:0000313" key="22">
    <source>
        <dbReference type="Proteomes" id="UP000000611"/>
    </source>
</evidence>
<keyword evidence="11 19" id="KW-0521">NADP</keyword>
<name>B5RMF0_BORDL</name>
<dbReference type="NCBIfam" id="NF010480">
    <property type="entry name" value="PRK13905.1"/>
    <property type="match status" value="1"/>
</dbReference>
<evidence type="ECO:0000256" key="3">
    <source>
        <dbReference type="ARBA" id="ARBA00004496"/>
    </source>
</evidence>
<dbReference type="GO" id="GO:0008762">
    <property type="term" value="F:UDP-N-acetylmuramate dehydrogenase activity"/>
    <property type="evidence" value="ECO:0007669"/>
    <property type="project" value="UniProtKB-UniRule"/>
</dbReference>
<evidence type="ECO:0000313" key="21">
    <source>
        <dbReference type="EMBL" id="ACH93536.1"/>
    </source>
</evidence>
<dbReference type="GO" id="GO:0071949">
    <property type="term" value="F:FAD binding"/>
    <property type="evidence" value="ECO:0007669"/>
    <property type="project" value="InterPro"/>
</dbReference>
<dbReference type="GO" id="GO:0005829">
    <property type="term" value="C:cytosol"/>
    <property type="evidence" value="ECO:0007669"/>
    <property type="project" value="TreeGrafter"/>
</dbReference>
<evidence type="ECO:0000256" key="10">
    <source>
        <dbReference type="ARBA" id="ARBA00022827"/>
    </source>
</evidence>
<dbReference type="OrthoDB" id="9804753at2"/>
<dbReference type="HOGENOM" id="CLU_035304_1_1_12"/>
<comment type="caution">
    <text evidence="19">Lacks conserved residue(s) required for the propagation of feature annotation.</text>
</comment>
<comment type="cofactor">
    <cofactor evidence="1 19">
        <name>FAD</name>
        <dbReference type="ChEBI" id="CHEBI:57692"/>
    </cofactor>
</comment>
<evidence type="ECO:0000256" key="4">
    <source>
        <dbReference type="ARBA" id="ARBA00004752"/>
    </source>
</evidence>
<accession>B5RMF0</accession>
<dbReference type="SUPFAM" id="SSF56194">
    <property type="entry name" value="Uridine diphospho-N-Acetylenolpyruvylglucosamine reductase, MurB, C-terminal domain"/>
    <property type="match status" value="1"/>
</dbReference>
<evidence type="ECO:0000256" key="1">
    <source>
        <dbReference type="ARBA" id="ARBA00001974"/>
    </source>
</evidence>
<evidence type="ECO:0000256" key="16">
    <source>
        <dbReference type="ARBA" id="ARBA00023316"/>
    </source>
</evidence>
<dbReference type="InterPro" id="IPR011601">
    <property type="entry name" value="MurB_C"/>
</dbReference>
<dbReference type="UniPathway" id="UPA00219"/>
<sequence length="317" mass="36157">MKKIIIQYKMNNMLENINNFLKKINIQPQTTNLANYTTYKIGGISKLFLIPKTIEDAKHIFKTAIQEKIKIFILGGGSNILINDEEEINFPIIYTKHLNKIEIHDNQITAECGTNFNDLCNFALKNELSGLEFIYGLPGTLGGAIWMNARCFGSEISDILDKIIFIDENGNFICKKFNKNEFAYKISPFQNKNTAILKATLNLKKGNKKHIEKIMKQNKQIRINKGHYLFPSSGSTFKNNKNFLKPTGQIIEECNLKGLQIGGAKVSHYHGNFIINNNKATSREVKTLIDKIKTQVQIKTGFLLEEEILYIGFNQKN</sequence>